<protein>
    <submittedName>
        <fullName evidence="3">Dienelactone hydrolase family protein</fullName>
        <ecNumber evidence="3">3.1.-.-</ecNumber>
    </submittedName>
</protein>
<dbReference type="RefSeq" id="WP_380757213.1">
    <property type="nucleotide sequence ID" value="NZ_JBHSRF010000040.1"/>
</dbReference>
<keyword evidence="4" id="KW-1185">Reference proteome</keyword>
<gene>
    <name evidence="3" type="ORF">ACFP1K_24315</name>
</gene>
<comment type="similarity">
    <text evidence="1">Belongs to the AB hydrolase superfamily.</text>
</comment>
<evidence type="ECO:0000259" key="2">
    <source>
        <dbReference type="Pfam" id="PF20408"/>
    </source>
</evidence>
<sequence length="218" mass="22739">MVVRQSTSFVATGVALEADVVVPDPAHGVVVFAHGSGSGRHSPRNRHVAAELQRAGLATVLMDLLTPEEETADTLVAPRFDIGLLASRLVSVTDRMATCESLTGLGIGLFGGSTGAGAALVAAAERPGAVRAVVSRGGRPDLAGEHLTRVRQPTLLIVGERDPVVIDLNRAALACLPPDSRIALVPGAAHLFEEPGALDRVAALTRTWFTRHLSRDDA</sequence>
<evidence type="ECO:0000256" key="1">
    <source>
        <dbReference type="ARBA" id="ARBA00008645"/>
    </source>
</evidence>
<dbReference type="Proteomes" id="UP001596137">
    <property type="component" value="Unassembled WGS sequence"/>
</dbReference>
<dbReference type="InterPro" id="IPR029058">
    <property type="entry name" value="AB_hydrolase_fold"/>
</dbReference>
<accession>A0ABW1NN08</accession>
<reference evidence="4" key="1">
    <citation type="journal article" date="2019" name="Int. J. Syst. Evol. Microbiol.">
        <title>The Global Catalogue of Microorganisms (GCM) 10K type strain sequencing project: providing services to taxonomists for standard genome sequencing and annotation.</title>
        <authorList>
            <consortium name="The Broad Institute Genomics Platform"/>
            <consortium name="The Broad Institute Genome Sequencing Center for Infectious Disease"/>
            <person name="Wu L."/>
            <person name="Ma J."/>
        </authorList>
    </citation>
    <scope>NUCLEOTIDE SEQUENCE [LARGE SCALE GENOMIC DNA]</scope>
    <source>
        <strain evidence="4">JCM 30346</strain>
    </source>
</reference>
<keyword evidence="3" id="KW-0378">Hydrolase</keyword>
<evidence type="ECO:0000313" key="4">
    <source>
        <dbReference type="Proteomes" id="UP001596137"/>
    </source>
</evidence>
<dbReference type="InterPro" id="IPR050261">
    <property type="entry name" value="FrsA_esterase"/>
</dbReference>
<dbReference type="InterPro" id="IPR046879">
    <property type="entry name" value="KANL3/Tex30_Abhydrolase"/>
</dbReference>
<evidence type="ECO:0000313" key="3">
    <source>
        <dbReference type="EMBL" id="MFC6084305.1"/>
    </source>
</evidence>
<dbReference type="Pfam" id="PF20408">
    <property type="entry name" value="Abhydrolase_11"/>
    <property type="match status" value="1"/>
</dbReference>
<dbReference type="Gene3D" id="3.40.50.1820">
    <property type="entry name" value="alpha/beta hydrolase"/>
    <property type="match status" value="1"/>
</dbReference>
<dbReference type="PANTHER" id="PTHR22946">
    <property type="entry name" value="DIENELACTONE HYDROLASE DOMAIN-CONTAINING PROTEIN-RELATED"/>
    <property type="match status" value="1"/>
</dbReference>
<name>A0ABW1NN08_9ACTN</name>
<dbReference type="EC" id="3.1.-.-" evidence="3"/>
<dbReference type="EMBL" id="JBHSRF010000040">
    <property type="protein sequence ID" value="MFC6084305.1"/>
    <property type="molecule type" value="Genomic_DNA"/>
</dbReference>
<organism evidence="3 4">
    <name type="scientific">Sphaerisporangium aureirubrum</name>
    <dbReference type="NCBI Taxonomy" id="1544736"/>
    <lineage>
        <taxon>Bacteria</taxon>
        <taxon>Bacillati</taxon>
        <taxon>Actinomycetota</taxon>
        <taxon>Actinomycetes</taxon>
        <taxon>Streptosporangiales</taxon>
        <taxon>Streptosporangiaceae</taxon>
        <taxon>Sphaerisporangium</taxon>
    </lineage>
</organism>
<proteinExistence type="inferred from homology"/>
<dbReference type="GO" id="GO:0016787">
    <property type="term" value="F:hydrolase activity"/>
    <property type="evidence" value="ECO:0007669"/>
    <property type="project" value="UniProtKB-KW"/>
</dbReference>
<dbReference type="SUPFAM" id="SSF53474">
    <property type="entry name" value="alpha/beta-Hydrolases"/>
    <property type="match status" value="1"/>
</dbReference>
<feature type="domain" description="KANL3/Tex30 alpha/beta hydrolase-like" evidence="2">
    <location>
        <begin position="28"/>
        <end position="194"/>
    </location>
</feature>
<comment type="caution">
    <text evidence="3">The sequence shown here is derived from an EMBL/GenBank/DDBJ whole genome shotgun (WGS) entry which is preliminary data.</text>
</comment>